<evidence type="ECO:0000256" key="2">
    <source>
        <dbReference type="ARBA" id="ARBA00023134"/>
    </source>
</evidence>
<accession>A0A8S1VJF2</accession>
<protein>
    <submittedName>
        <fullName evidence="3">Uncharacterized protein</fullName>
    </submittedName>
</protein>
<dbReference type="Proteomes" id="UP000683925">
    <property type="component" value="Unassembled WGS sequence"/>
</dbReference>
<evidence type="ECO:0000313" key="4">
    <source>
        <dbReference type="Proteomes" id="UP000683925"/>
    </source>
</evidence>
<dbReference type="AlphaFoldDB" id="A0A8S1VJF2"/>
<evidence type="ECO:0000313" key="3">
    <source>
        <dbReference type="EMBL" id="CAD8177354.1"/>
    </source>
</evidence>
<keyword evidence="2" id="KW-0342">GTP-binding</keyword>
<sequence length="132" mass="15931">MLQEKLIYQTDQNQENEILNSNHTIQFRKNLKIKRLTQFLEILKEQINQKQLGKLFVKQSRKIIQGIDWFDDERMDSAKSELHKMLLELVGQPILIYTNKAQLKRTQKSQLLNQLYKIIPKIGIYKYWQRTL</sequence>
<proteinExistence type="predicted"/>
<reference evidence="3" key="1">
    <citation type="submission" date="2021-01" db="EMBL/GenBank/DDBJ databases">
        <authorList>
            <consortium name="Genoscope - CEA"/>
            <person name="William W."/>
        </authorList>
    </citation>
    <scope>NUCLEOTIDE SEQUENCE</scope>
</reference>
<dbReference type="GO" id="GO:0005525">
    <property type="term" value="F:GTP binding"/>
    <property type="evidence" value="ECO:0007669"/>
    <property type="project" value="UniProtKB-KW"/>
</dbReference>
<keyword evidence="1" id="KW-0547">Nucleotide-binding</keyword>
<dbReference type="EMBL" id="CAJJDP010000067">
    <property type="protein sequence ID" value="CAD8177354.1"/>
    <property type="molecule type" value="Genomic_DNA"/>
</dbReference>
<evidence type="ECO:0000256" key="1">
    <source>
        <dbReference type="ARBA" id="ARBA00022741"/>
    </source>
</evidence>
<keyword evidence="4" id="KW-1185">Reference proteome</keyword>
<dbReference type="InterPro" id="IPR006689">
    <property type="entry name" value="Small_GTPase_ARF/SAR"/>
</dbReference>
<dbReference type="Pfam" id="PF00025">
    <property type="entry name" value="Arf"/>
    <property type="match status" value="1"/>
</dbReference>
<dbReference type="GO" id="GO:0003924">
    <property type="term" value="F:GTPase activity"/>
    <property type="evidence" value="ECO:0007669"/>
    <property type="project" value="InterPro"/>
</dbReference>
<gene>
    <name evidence="3" type="ORF">POCTA_138.1.T0680269</name>
</gene>
<comment type="caution">
    <text evidence="3">The sequence shown here is derived from an EMBL/GenBank/DDBJ whole genome shotgun (WGS) entry which is preliminary data.</text>
</comment>
<organism evidence="3 4">
    <name type="scientific">Paramecium octaurelia</name>
    <dbReference type="NCBI Taxonomy" id="43137"/>
    <lineage>
        <taxon>Eukaryota</taxon>
        <taxon>Sar</taxon>
        <taxon>Alveolata</taxon>
        <taxon>Ciliophora</taxon>
        <taxon>Intramacronucleata</taxon>
        <taxon>Oligohymenophorea</taxon>
        <taxon>Peniculida</taxon>
        <taxon>Parameciidae</taxon>
        <taxon>Paramecium</taxon>
    </lineage>
</organism>
<name>A0A8S1VJF2_PAROT</name>